<dbReference type="GO" id="GO:0006355">
    <property type="term" value="P:regulation of DNA-templated transcription"/>
    <property type="evidence" value="ECO:0007669"/>
    <property type="project" value="InterPro"/>
</dbReference>
<dbReference type="PROSITE" id="PS00622">
    <property type="entry name" value="HTH_LUXR_1"/>
    <property type="match status" value="1"/>
</dbReference>
<dbReference type="Gene3D" id="1.10.10.10">
    <property type="entry name" value="Winged helix-like DNA-binding domain superfamily/Winged helix DNA-binding domain"/>
    <property type="match status" value="1"/>
</dbReference>
<evidence type="ECO:0000313" key="6">
    <source>
        <dbReference type="Proteomes" id="UP000642070"/>
    </source>
</evidence>
<name>A0A917U0M7_9ACTN</name>
<reference evidence="5" key="1">
    <citation type="journal article" date="2014" name="Int. J. Syst. Evol. Microbiol.">
        <title>Complete genome sequence of Corynebacterium casei LMG S-19264T (=DSM 44701T), isolated from a smear-ripened cheese.</title>
        <authorList>
            <consortium name="US DOE Joint Genome Institute (JGI-PGF)"/>
            <person name="Walter F."/>
            <person name="Albersmeier A."/>
            <person name="Kalinowski J."/>
            <person name="Ruckert C."/>
        </authorList>
    </citation>
    <scope>NUCLEOTIDE SEQUENCE</scope>
    <source>
        <strain evidence="5">JCM 19831</strain>
    </source>
</reference>
<evidence type="ECO:0000256" key="3">
    <source>
        <dbReference type="ARBA" id="ARBA00023163"/>
    </source>
</evidence>
<dbReference type="CDD" id="cd06170">
    <property type="entry name" value="LuxR_C_like"/>
    <property type="match status" value="1"/>
</dbReference>
<dbReference type="SMART" id="SM00421">
    <property type="entry name" value="HTH_LUXR"/>
    <property type="match status" value="1"/>
</dbReference>
<evidence type="ECO:0000313" key="5">
    <source>
        <dbReference type="EMBL" id="GGM49764.1"/>
    </source>
</evidence>
<dbReference type="PROSITE" id="PS50043">
    <property type="entry name" value="HTH_LUXR_2"/>
    <property type="match status" value="1"/>
</dbReference>
<dbReference type="Pfam" id="PF00196">
    <property type="entry name" value="GerE"/>
    <property type="match status" value="1"/>
</dbReference>
<dbReference type="GO" id="GO:0003677">
    <property type="term" value="F:DNA binding"/>
    <property type="evidence" value="ECO:0007669"/>
    <property type="project" value="UniProtKB-KW"/>
</dbReference>
<accession>A0A917U0M7</accession>
<dbReference type="PANTHER" id="PTHR44688:SF16">
    <property type="entry name" value="DNA-BINDING TRANSCRIPTIONAL ACTIVATOR DEVR_DOSR"/>
    <property type="match status" value="1"/>
</dbReference>
<evidence type="ECO:0000256" key="2">
    <source>
        <dbReference type="ARBA" id="ARBA00023125"/>
    </source>
</evidence>
<dbReference type="InterPro" id="IPR016032">
    <property type="entry name" value="Sig_transdc_resp-reg_C-effctor"/>
</dbReference>
<proteinExistence type="predicted"/>
<keyword evidence="1" id="KW-0805">Transcription regulation</keyword>
<dbReference type="RefSeq" id="WP_190253248.1">
    <property type="nucleotide sequence ID" value="NZ_BMPI01000032.1"/>
</dbReference>
<dbReference type="EMBL" id="BMPI01000032">
    <property type="protein sequence ID" value="GGM49764.1"/>
    <property type="molecule type" value="Genomic_DNA"/>
</dbReference>
<organism evidence="5 6">
    <name type="scientific">Dactylosporangium sucinum</name>
    <dbReference type="NCBI Taxonomy" id="1424081"/>
    <lineage>
        <taxon>Bacteria</taxon>
        <taxon>Bacillati</taxon>
        <taxon>Actinomycetota</taxon>
        <taxon>Actinomycetes</taxon>
        <taxon>Micromonosporales</taxon>
        <taxon>Micromonosporaceae</taxon>
        <taxon>Dactylosporangium</taxon>
    </lineage>
</organism>
<evidence type="ECO:0000256" key="1">
    <source>
        <dbReference type="ARBA" id="ARBA00023015"/>
    </source>
</evidence>
<gene>
    <name evidence="5" type="ORF">GCM10007977_059250</name>
</gene>
<dbReference type="PRINTS" id="PR00038">
    <property type="entry name" value="HTHLUXR"/>
</dbReference>
<evidence type="ECO:0000259" key="4">
    <source>
        <dbReference type="PROSITE" id="PS50043"/>
    </source>
</evidence>
<keyword evidence="2" id="KW-0238">DNA-binding</keyword>
<dbReference type="Proteomes" id="UP000642070">
    <property type="component" value="Unassembled WGS sequence"/>
</dbReference>
<keyword evidence="3" id="KW-0804">Transcription</keyword>
<protein>
    <recommendedName>
        <fullName evidence="4">HTH luxR-type domain-containing protein</fullName>
    </recommendedName>
</protein>
<dbReference type="AlphaFoldDB" id="A0A917U0M7"/>
<feature type="domain" description="HTH luxR-type" evidence="4">
    <location>
        <begin position="27"/>
        <end position="93"/>
    </location>
</feature>
<dbReference type="PANTHER" id="PTHR44688">
    <property type="entry name" value="DNA-BINDING TRANSCRIPTIONAL ACTIVATOR DEVR_DOSR"/>
    <property type="match status" value="1"/>
</dbReference>
<reference evidence="5" key="2">
    <citation type="submission" date="2020-09" db="EMBL/GenBank/DDBJ databases">
        <authorList>
            <person name="Sun Q."/>
            <person name="Ohkuma M."/>
        </authorList>
    </citation>
    <scope>NUCLEOTIDE SEQUENCE</scope>
    <source>
        <strain evidence="5">JCM 19831</strain>
    </source>
</reference>
<dbReference type="SUPFAM" id="SSF46894">
    <property type="entry name" value="C-terminal effector domain of the bipartite response regulators"/>
    <property type="match status" value="1"/>
</dbReference>
<keyword evidence="6" id="KW-1185">Reference proteome</keyword>
<dbReference type="InterPro" id="IPR036388">
    <property type="entry name" value="WH-like_DNA-bd_sf"/>
</dbReference>
<comment type="caution">
    <text evidence="5">The sequence shown here is derived from an EMBL/GenBank/DDBJ whole genome shotgun (WGS) entry which is preliminary data.</text>
</comment>
<dbReference type="InterPro" id="IPR000792">
    <property type="entry name" value="Tscrpt_reg_LuxR_C"/>
</dbReference>
<sequence>MTPVSGAGGPVVAVIIEGARPVVVSDVIAGAHGLTARERDVTGLAALGRSTRQIANELGISPFTVADHLKSVFAKVGVRSRSELVAAIYHRHYEPRADEGAHPGPYGWYLDQNVVSPAV</sequence>